<evidence type="ECO:0000313" key="1">
    <source>
        <dbReference type="Ensembl" id="ENSORLP00000028383.1"/>
    </source>
</evidence>
<dbReference type="STRING" id="8090.ENSORLP00000028383"/>
<dbReference type="InParanoid" id="A0A3B3HAX5"/>
<dbReference type="InterPro" id="IPR036397">
    <property type="entry name" value="RNaseH_sf"/>
</dbReference>
<reference evidence="1" key="3">
    <citation type="submission" date="2025-09" db="UniProtKB">
        <authorList>
            <consortium name="Ensembl"/>
        </authorList>
    </citation>
    <scope>IDENTIFICATION</scope>
    <source>
        <strain evidence="1">Hd-rR</strain>
    </source>
</reference>
<organism evidence="1 2">
    <name type="scientific">Oryzias latipes</name>
    <name type="common">Japanese rice fish</name>
    <name type="synonym">Japanese killifish</name>
    <dbReference type="NCBI Taxonomy" id="8090"/>
    <lineage>
        <taxon>Eukaryota</taxon>
        <taxon>Metazoa</taxon>
        <taxon>Chordata</taxon>
        <taxon>Craniata</taxon>
        <taxon>Vertebrata</taxon>
        <taxon>Euteleostomi</taxon>
        <taxon>Actinopterygii</taxon>
        <taxon>Neopterygii</taxon>
        <taxon>Teleostei</taxon>
        <taxon>Neoteleostei</taxon>
        <taxon>Acanthomorphata</taxon>
        <taxon>Ovalentaria</taxon>
        <taxon>Atherinomorphae</taxon>
        <taxon>Beloniformes</taxon>
        <taxon>Adrianichthyidae</taxon>
        <taxon>Oryziinae</taxon>
        <taxon>Oryzias</taxon>
    </lineage>
</organism>
<dbReference type="Ensembl" id="ENSORLT00000034515.1">
    <property type="protein sequence ID" value="ENSORLP00000028383.1"/>
    <property type="gene ID" value="ENSORLG00000025494.1"/>
</dbReference>
<dbReference type="GeneTree" id="ENSGT01140000282644"/>
<dbReference type="Gene3D" id="3.30.420.10">
    <property type="entry name" value="Ribonuclease H-like superfamily/Ribonuclease H"/>
    <property type="match status" value="1"/>
</dbReference>
<proteinExistence type="predicted"/>
<dbReference type="GO" id="GO:0003676">
    <property type="term" value="F:nucleic acid binding"/>
    <property type="evidence" value="ECO:0007669"/>
    <property type="project" value="InterPro"/>
</dbReference>
<keyword evidence="2" id="KW-1185">Reference proteome</keyword>
<dbReference type="Bgee" id="ENSORLG00000025494">
    <property type="expression patterns" value="Expressed in muscle tissue and 15 other cell types or tissues"/>
</dbReference>
<reference evidence="1 2" key="1">
    <citation type="journal article" date="2007" name="Nature">
        <title>The medaka draft genome and insights into vertebrate genome evolution.</title>
        <authorList>
            <person name="Kasahara M."/>
            <person name="Naruse K."/>
            <person name="Sasaki S."/>
            <person name="Nakatani Y."/>
            <person name="Qu W."/>
            <person name="Ahsan B."/>
            <person name="Yamada T."/>
            <person name="Nagayasu Y."/>
            <person name="Doi K."/>
            <person name="Kasai Y."/>
            <person name="Jindo T."/>
            <person name="Kobayashi D."/>
            <person name="Shimada A."/>
            <person name="Toyoda A."/>
            <person name="Kuroki Y."/>
            <person name="Fujiyama A."/>
            <person name="Sasaki T."/>
            <person name="Shimizu A."/>
            <person name="Asakawa S."/>
            <person name="Shimizu N."/>
            <person name="Hashimoto S."/>
            <person name="Yang J."/>
            <person name="Lee Y."/>
            <person name="Matsushima K."/>
            <person name="Sugano S."/>
            <person name="Sakaizumi M."/>
            <person name="Narita T."/>
            <person name="Ohishi K."/>
            <person name="Haga S."/>
            <person name="Ohta F."/>
            <person name="Nomoto H."/>
            <person name="Nogata K."/>
            <person name="Morishita T."/>
            <person name="Endo T."/>
            <person name="Shin-I T."/>
            <person name="Takeda H."/>
            <person name="Morishita S."/>
            <person name="Kohara Y."/>
        </authorList>
    </citation>
    <scope>NUCLEOTIDE SEQUENCE [LARGE SCALE GENOMIC DNA]</scope>
    <source>
        <strain evidence="1 2">Hd-rR</strain>
    </source>
</reference>
<name>A0A3B3HAX5_ORYLA</name>
<dbReference type="Proteomes" id="UP000001038">
    <property type="component" value="Chromosome 3"/>
</dbReference>
<sequence length="95" mass="10468">MKSEVSSEAPAGSHTTRFASVFKATKLPGWTLQGKHQVLFSDEIKCNLDGPDGFHHYCHDQEIPPKMFSTRHSGGGTIMVWGAFSFIGTMELQVV</sequence>
<reference evidence="1" key="2">
    <citation type="submission" date="2025-08" db="UniProtKB">
        <authorList>
            <consortium name="Ensembl"/>
        </authorList>
    </citation>
    <scope>IDENTIFICATION</scope>
    <source>
        <strain evidence="1">Hd-rR</strain>
    </source>
</reference>
<protein>
    <submittedName>
        <fullName evidence="1">Uncharacterized protein</fullName>
    </submittedName>
</protein>
<evidence type="ECO:0000313" key="2">
    <source>
        <dbReference type="Proteomes" id="UP000001038"/>
    </source>
</evidence>
<dbReference type="AlphaFoldDB" id="A0A3B3HAX5"/>
<accession>A0A3B3HAX5</accession>